<gene>
    <name evidence="1" type="ORF">MNBD_BACTEROID02-245</name>
</gene>
<organism evidence="1">
    <name type="scientific">hydrothermal vent metagenome</name>
    <dbReference type="NCBI Taxonomy" id="652676"/>
    <lineage>
        <taxon>unclassified sequences</taxon>
        <taxon>metagenomes</taxon>
        <taxon>ecological metagenomes</taxon>
    </lineage>
</organism>
<reference evidence="1" key="1">
    <citation type="submission" date="2018-06" db="EMBL/GenBank/DDBJ databases">
        <authorList>
            <person name="Zhirakovskaya E."/>
        </authorList>
    </citation>
    <scope>NUCLEOTIDE SEQUENCE</scope>
</reference>
<name>A0A3B0R1J2_9ZZZZ</name>
<dbReference type="AlphaFoldDB" id="A0A3B0R1J2"/>
<dbReference type="EMBL" id="UOEB01000304">
    <property type="protein sequence ID" value="VAV86209.1"/>
    <property type="molecule type" value="Genomic_DNA"/>
</dbReference>
<proteinExistence type="predicted"/>
<accession>A0A3B0R1J2</accession>
<protein>
    <submittedName>
        <fullName evidence="1">Uncharacterized protein</fullName>
    </submittedName>
</protein>
<evidence type="ECO:0000313" key="1">
    <source>
        <dbReference type="EMBL" id="VAV86209.1"/>
    </source>
</evidence>
<sequence>MTTISFDENINITKFKFKTLEDFQIYLVQKLQKSELSSAHKKVIKSRLNETEQNPDNFISFDKLKSSIKRK</sequence>